<keyword evidence="12" id="KW-0238">DNA-binding</keyword>
<evidence type="ECO:0000256" key="6">
    <source>
        <dbReference type="ARBA" id="ARBA00022763"/>
    </source>
</evidence>
<evidence type="ECO:0000313" key="22">
    <source>
        <dbReference type="Proteomes" id="UP000595064"/>
    </source>
</evidence>
<evidence type="ECO:0000256" key="3">
    <source>
        <dbReference type="ARBA" id="ARBA00022723"/>
    </source>
</evidence>
<dbReference type="EMBL" id="CP065748">
    <property type="protein sequence ID" value="QPS79897.1"/>
    <property type="molecule type" value="Genomic_DNA"/>
</dbReference>
<dbReference type="InterPro" id="IPR003439">
    <property type="entry name" value="ABC_transporter-like_ATP-bd"/>
</dbReference>
<keyword evidence="5" id="KW-0547">Nucleotide-binding</keyword>
<keyword evidence="8" id="KW-0863">Zinc-finger</keyword>
<dbReference type="PANTHER" id="PTHR43152:SF1">
    <property type="entry name" value="UVRA PROTEIN"/>
    <property type="match status" value="1"/>
</dbReference>
<dbReference type="Proteomes" id="UP000595064">
    <property type="component" value="Chromosome"/>
</dbReference>
<reference evidence="19 22" key="2">
    <citation type="submission" date="2020-12" db="EMBL/GenBank/DDBJ databases">
        <title>FDA dAtabase for Regulatory Grade micrObial Sequences (FDA-ARGOS): Supporting development and validation of Infectious Disease Dx tests.</title>
        <authorList>
            <person name="Sproer C."/>
            <person name="Gronow S."/>
            <person name="Severitt S."/>
            <person name="Schroder I."/>
            <person name="Tallon L."/>
            <person name="Sadzewicz L."/>
            <person name="Zhao X."/>
            <person name="Boylan J."/>
            <person name="Ott S."/>
            <person name="Bowen H."/>
            <person name="Vavikolanu K."/>
            <person name="Mehta A."/>
            <person name="Aluvathingal J."/>
            <person name="Nadendla S."/>
            <person name="Lowell S."/>
            <person name="Myers T."/>
            <person name="Yan Y."/>
            <person name="Sichtig H."/>
        </authorList>
    </citation>
    <scope>NUCLEOTIDE SEQUENCE [LARGE SCALE GENOMIC DNA]</scope>
    <source>
        <strain evidence="19 22">FDAARGOS_890</strain>
    </source>
</reference>
<feature type="region of interest" description="Disordered" evidence="17">
    <location>
        <begin position="1"/>
        <end position="29"/>
    </location>
</feature>
<dbReference type="Gene3D" id="3.40.50.300">
    <property type="entry name" value="P-loop containing nucleotide triphosphate hydrolases"/>
    <property type="match status" value="3"/>
</dbReference>
<keyword evidence="13" id="KW-0234">DNA repair</keyword>
<dbReference type="GeneID" id="94692651"/>
<evidence type="ECO:0000256" key="5">
    <source>
        <dbReference type="ARBA" id="ARBA00022741"/>
    </source>
</evidence>
<evidence type="ECO:0000256" key="17">
    <source>
        <dbReference type="SAM" id="MobiDB-lite"/>
    </source>
</evidence>
<comment type="similarity">
    <text evidence="14">Belongs to the ABC transporter superfamily. UvrA family.</text>
</comment>
<feature type="region of interest" description="Disordered" evidence="17">
    <location>
        <begin position="617"/>
        <end position="654"/>
    </location>
</feature>
<dbReference type="PROSITE" id="PS50893">
    <property type="entry name" value="ABC_TRANSPORTER_2"/>
    <property type="match status" value="2"/>
</dbReference>
<evidence type="ECO:0000256" key="4">
    <source>
        <dbReference type="ARBA" id="ARBA00022737"/>
    </source>
</evidence>
<evidence type="ECO:0000256" key="1">
    <source>
        <dbReference type="ARBA" id="ARBA00004496"/>
    </source>
</evidence>
<dbReference type="KEGG" id="dla:I6G47_23210"/>
<dbReference type="GO" id="GO:0005524">
    <property type="term" value="F:ATP binding"/>
    <property type="evidence" value="ECO:0007669"/>
    <property type="project" value="UniProtKB-KW"/>
</dbReference>
<evidence type="ECO:0000256" key="9">
    <source>
        <dbReference type="ARBA" id="ARBA00022833"/>
    </source>
</evidence>
<evidence type="ECO:0000313" key="19">
    <source>
        <dbReference type="EMBL" id="QPS79897.1"/>
    </source>
</evidence>
<organism evidence="20 21">
    <name type="scientific">Delftia lacustris</name>
    <dbReference type="NCBI Taxonomy" id="558537"/>
    <lineage>
        <taxon>Bacteria</taxon>
        <taxon>Pseudomonadati</taxon>
        <taxon>Pseudomonadota</taxon>
        <taxon>Betaproteobacteria</taxon>
        <taxon>Burkholderiales</taxon>
        <taxon>Comamonadaceae</taxon>
        <taxon>Delftia</taxon>
    </lineage>
</organism>
<dbReference type="PANTHER" id="PTHR43152">
    <property type="entry name" value="UVRABC SYSTEM PROTEIN A"/>
    <property type="match status" value="1"/>
</dbReference>
<dbReference type="GO" id="GO:0005737">
    <property type="term" value="C:cytoplasm"/>
    <property type="evidence" value="ECO:0007669"/>
    <property type="project" value="UniProtKB-SubCell"/>
</dbReference>
<dbReference type="PROSITE" id="PS00211">
    <property type="entry name" value="ABC_TRANSPORTER_1"/>
    <property type="match status" value="2"/>
</dbReference>
<evidence type="ECO:0000256" key="15">
    <source>
        <dbReference type="ARBA" id="ARBA00039316"/>
    </source>
</evidence>
<evidence type="ECO:0000256" key="16">
    <source>
        <dbReference type="ARBA" id="ARBA00042156"/>
    </source>
</evidence>
<protein>
    <recommendedName>
        <fullName evidence="15">UvrABC system protein A</fullName>
    </recommendedName>
    <alternativeName>
        <fullName evidence="16">Excinuclease ABC subunit A</fullName>
    </alternativeName>
</protein>
<dbReference type="GO" id="GO:0016887">
    <property type="term" value="F:ATP hydrolysis activity"/>
    <property type="evidence" value="ECO:0007669"/>
    <property type="project" value="InterPro"/>
</dbReference>
<evidence type="ECO:0000256" key="14">
    <source>
        <dbReference type="ARBA" id="ARBA00038000"/>
    </source>
</evidence>
<sequence length="924" mass="98803">MSLPSPSSESAKAPAAAPAHHDPTAVTHPTDGCIRVRGAREHNLKNVDVVIPRNCLVVFTGVSGSGKSSLAFGTLYAEAQRRYFESVAPYARRLIDQVGVPQVDGIDGLPPAVALQQHRGAPTARSSVGSVTTLSNLVRMLYSRAGAYPAHQPMLYAEDFSPNTPQGACPHCHGLGRLYDVTEASMVPDDSLTVRERAVAAWPSAWQGQNLRDILTTLGHDIDVPWRNLPRKTREWILFTDEQPTVPVYPGLTVDEARRARQAGQPPSYMGTFTGARRYVMQTFATSQSAMMKRKVSKFMVGTRCPVCHGKRLKPESLSVTFCGLDIGDLARLPLDALADVLRPVAEGATTPTVTGDAGAAMTAAARKRAALQRKADGACAHAAAPDVRRTPHLSPEKQLAAQRIAQELLVRVQALTGLGLGYLSLDRATPTLSPGELQRLRLATQLASQLFGVVYVLDEPSAGLHPADTASLLTALQRLKDAGNSIFVVEHDVTTMQRADWLVDVGPGAGERGGRVLYSGPPEGLAEISESQTRRYLFEDGTRSRRERRTLNPENRTQGWLTLQGVHRHNLRGVDVAFPTACLTAVTGVSGSGKSSLVSQVLLELVTAHLGQPLASSEGESLADGPPDATADGDDPVSIRMTNEGATTSGRLGGATDHVRRLVRVDQQPIGRTPRSNLATYTGLFDAVRKLFAATPAARKRRYDAGRFSFNVAKGRCSTCEGEGFVSVELLFLPSVYAPCPTCHGARYNSDTLSITWNGLSIADVLGLTVDAACEAFAAEPAVLRPLHALRDIGLGYLRLGQPATELSGGEAQRIKLATELQRTQRGHTLYVLDEPTTGLHPADVDRLLLQLDALVQAGNTVVVVEHDMHFVASSDWVIDIGPGAGAQGGHIVATGTPHQVASCTASRTARYLAAALNNTIAN</sequence>
<dbReference type="InterPro" id="IPR017871">
    <property type="entry name" value="ABC_transporter-like_CS"/>
</dbReference>
<evidence type="ECO:0000256" key="2">
    <source>
        <dbReference type="ARBA" id="ARBA00022490"/>
    </source>
</evidence>
<evidence type="ECO:0000256" key="10">
    <source>
        <dbReference type="ARBA" id="ARBA00022840"/>
    </source>
</evidence>
<keyword evidence="22" id="KW-1185">Reference proteome</keyword>
<evidence type="ECO:0000256" key="13">
    <source>
        <dbReference type="ARBA" id="ARBA00023204"/>
    </source>
</evidence>
<proteinExistence type="inferred from homology"/>
<dbReference type="Gene3D" id="1.10.8.280">
    <property type="entry name" value="ABC transporter ATPase domain-like"/>
    <property type="match status" value="1"/>
</dbReference>
<dbReference type="EMBL" id="FNPE01000033">
    <property type="protein sequence ID" value="SDZ54503.1"/>
    <property type="molecule type" value="Genomic_DNA"/>
</dbReference>
<gene>
    <name evidence="19" type="ORF">I6G47_23210</name>
    <name evidence="20" type="ORF">SAMN05421547_13333</name>
</gene>
<dbReference type="Proteomes" id="UP000183417">
    <property type="component" value="Unassembled WGS sequence"/>
</dbReference>
<keyword evidence="10" id="KW-0067">ATP-binding</keyword>
<keyword evidence="3" id="KW-0479">Metal-binding</keyword>
<evidence type="ECO:0000313" key="20">
    <source>
        <dbReference type="EMBL" id="SDZ54503.1"/>
    </source>
</evidence>
<comment type="subcellular location">
    <subcellularLocation>
        <location evidence="1">Cytoplasm</location>
    </subcellularLocation>
</comment>
<keyword evidence="4" id="KW-0677">Repeat</keyword>
<dbReference type="SUPFAM" id="SSF52540">
    <property type="entry name" value="P-loop containing nucleoside triphosphate hydrolases"/>
    <property type="match status" value="2"/>
</dbReference>
<keyword evidence="9" id="KW-0862">Zinc</keyword>
<dbReference type="InterPro" id="IPR027417">
    <property type="entry name" value="P-loop_NTPase"/>
</dbReference>
<reference evidence="20 21" key="1">
    <citation type="submission" date="2016-10" db="EMBL/GenBank/DDBJ databases">
        <authorList>
            <person name="de Groot N.N."/>
        </authorList>
    </citation>
    <scope>NUCLEOTIDE SEQUENCE [LARGE SCALE GENOMIC DNA]</scope>
    <source>
        <strain evidence="20 21">LMG 24775</strain>
    </source>
</reference>
<keyword evidence="6" id="KW-0227">DNA damage</keyword>
<dbReference type="Gene3D" id="1.20.1580.10">
    <property type="entry name" value="ABC transporter ATPase like domain"/>
    <property type="match status" value="3"/>
</dbReference>
<name>A0A1H3TW80_9BURK</name>
<evidence type="ECO:0000256" key="7">
    <source>
        <dbReference type="ARBA" id="ARBA00022769"/>
    </source>
</evidence>
<dbReference type="GO" id="GO:0008270">
    <property type="term" value="F:zinc ion binding"/>
    <property type="evidence" value="ECO:0007669"/>
    <property type="project" value="UniProtKB-KW"/>
</dbReference>
<dbReference type="Pfam" id="PF17755">
    <property type="entry name" value="UvrA_DNA-bind"/>
    <property type="match status" value="1"/>
</dbReference>
<feature type="compositionally biased region" description="Polar residues" evidence="17">
    <location>
        <begin position="641"/>
        <end position="651"/>
    </location>
</feature>
<dbReference type="GO" id="GO:0004518">
    <property type="term" value="F:nuclease activity"/>
    <property type="evidence" value="ECO:0007669"/>
    <property type="project" value="UniProtKB-KW"/>
</dbReference>
<dbReference type="AlphaFoldDB" id="A0A1H3TW80"/>
<dbReference type="GO" id="GO:0006281">
    <property type="term" value="P:DNA repair"/>
    <property type="evidence" value="ECO:0007669"/>
    <property type="project" value="UniProtKB-KW"/>
</dbReference>
<evidence type="ECO:0000259" key="18">
    <source>
        <dbReference type="PROSITE" id="PS50893"/>
    </source>
</evidence>
<dbReference type="GO" id="GO:0003677">
    <property type="term" value="F:DNA binding"/>
    <property type="evidence" value="ECO:0007669"/>
    <property type="project" value="UniProtKB-KW"/>
</dbReference>
<evidence type="ECO:0000256" key="12">
    <source>
        <dbReference type="ARBA" id="ARBA00023125"/>
    </source>
</evidence>
<evidence type="ECO:0000256" key="11">
    <source>
        <dbReference type="ARBA" id="ARBA00022881"/>
    </source>
</evidence>
<evidence type="ECO:0000313" key="21">
    <source>
        <dbReference type="Proteomes" id="UP000183417"/>
    </source>
</evidence>
<dbReference type="RefSeq" id="WP_016452119.1">
    <property type="nucleotide sequence ID" value="NZ_CP065748.1"/>
</dbReference>
<keyword evidence="2" id="KW-0963">Cytoplasm</keyword>
<accession>A0A1H3TW80</accession>
<keyword evidence="11" id="KW-0267">Excision nuclease</keyword>
<feature type="domain" description="ABC transporter" evidence="18">
    <location>
        <begin position="313"/>
        <end position="533"/>
    </location>
</feature>
<evidence type="ECO:0000256" key="8">
    <source>
        <dbReference type="ARBA" id="ARBA00022771"/>
    </source>
</evidence>
<keyword evidence="7" id="KW-0228">DNA excision</keyword>
<dbReference type="InterPro" id="IPR041552">
    <property type="entry name" value="UvrA_DNA-bd"/>
</dbReference>
<feature type="domain" description="ABC transporter" evidence="18">
    <location>
        <begin position="552"/>
        <end position="915"/>
    </location>
</feature>